<dbReference type="Proteomes" id="UP000018466">
    <property type="component" value="Unassembled WGS sequence"/>
</dbReference>
<comment type="caution">
    <text evidence="1">The sequence shown here is derived from an EMBL/GenBank/DDBJ whole genome shotgun (WGS) entry which is preliminary data.</text>
</comment>
<dbReference type="GeneID" id="86941426"/>
<name>A0AA37DFP5_9FIRM</name>
<organism evidence="1 2">
    <name type="scientific">Stomatobaculum longum</name>
    <dbReference type="NCBI Taxonomy" id="796942"/>
    <lineage>
        <taxon>Bacteria</taxon>
        <taxon>Bacillati</taxon>
        <taxon>Bacillota</taxon>
        <taxon>Clostridia</taxon>
        <taxon>Lachnospirales</taxon>
        <taxon>Lachnospiraceae</taxon>
        <taxon>Stomatobaculum</taxon>
    </lineage>
</organism>
<reference evidence="1 2" key="1">
    <citation type="submission" date="2011-10" db="EMBL/GenBank/DDBJ databases">
        <title>The Genome Sequence of Lachnospiraceae bacterium ACC2.</title>
        <authorList>
            <consortium name="The Broad Institute Genome Sequencing Platform"/>
            <person name="Earl A."/>
            <person name="Ward D."/>
            <person name="Feldgarden M."/>
            <person name="Gevers D."/>
            <person name="Sizova M."/>
            <person name="Hazen A."/>
            <person name="Epstein S."/>
            <person name="Young S.K."/>
            <person name="Zeng Q."/>
            <person name="Gargeya S."/>
            <person name="Fitzgerald M."/>
            <person name="Haas B."/>
            <person name="Abouelleil A."/>
            <person name="Alvarado L."/>
            <person name="Arachchi H.M."/>
            <person name="Berlin A."/>
            <person name="Brown A."/>
            <person name="Chapman S.B."/>
            <person name="Chen Z."/>
            <person name="Dunbar C."/>
            <person name="Freedman E."/>
            <person name="Gearin G."/>
            <person name="Goldberg J."/>
            <person name="Griggs A."/>
            <person name="Gujja S."/>
            <person name="Heiman D."/>
            <person name="Howarth C."/>
            <person name="Larson L."/>
            <person name="Lui A."/>
            <person name="MacDonald P.J.P."/>
            <person name="Montmayeur A."/>
            <person name="Murphy C."/>
            <person name="Neiman D."/>
            <person name="Pearson M."/>
            <person name="Priest M."/>
            <person name="Roberts A."/>
            <person name="Saif S."/>
            <person name="Shea T."/>
            <person name="Shenoy N."/>
            <person name="Sisk P."/>
            <person name="Stolte C."/>
            <person name="Sykes S."/>
            <person name="Wortman J."/>
            <person name="Nusbaum C."/>
            <person name="Birren B."/>
        </authorList>
    </citation>
    <scope>NUCLEOTIDE SEQUENCE [LARGE SCALE GENOMIC DNA]</scope>
    <source>
        <strain evidence="1 2">ACC2</strain>
    </source>
</reference>
<accession>A0AA37DFP5</accession>
<dbReference type="AlphaFoldDB" id="A0AA37DFP5"/>
<proteinExistence type="predicted"/>
<dbReference type="EMBL" id="AGEL01000014">
    <property type="protein sequence ID" value="EHO15785.1"/>
    <property type="molecule type" value="Genomic_DNA"/>
</dbReference>
<sequence length="133" mass="15268">MMTNRQVRKFYIDKEHTDHPITDRLISGGYMQSSGEYISNARRVGIEAPSQYWHLIHSWSDNKKPEAPFNKTIQCGELIFWMAETSGAVSKPKLNELCDQVLSGNVADRSYWNRIIRSVCFDSIEETVTKAVP</sequence>
<protein>
    <submittedName>
        <fullName evidence="1">Uncharacterized protein</fullName>
    </submittedName>
</protein>
<evidence type="ECO:0000313" key="2">
    <source>
        <dbReference type="Proteomes" id="UP000018466"/>
    </source>
</evidence>
<gene>
    <name evidence="1" type="ORF">HMPREF9623_01696</name>
</gene>
<dbReference type="RefSeq" id="WP_009533528.1">
    <property type="nucleotide sequence ID" value="NZ_JH590864.1"/>
</dbReference>
<keyword evidence="2" id="KW-1185">Reference proteome</keyword>
<evidence type="ECO:0000313" key="1">
    <source>
        <dbReference type="EMBL" id="EHO15785.1"/>
    </source>
</evidence>